<organism evidence="2 3">
    <name type="scientific">Planococcus antarcticus DSM 14505</name>
    <dbReference type="NCBI Taxonomy" id="1185653"/>
    <lineage>
        <taxon>Bacteria</taxon>
        <taxon>Bacillati</taxon>
        <taxon>Bacillota</taxon>
        <taxon>Bacilli</taxon>
        <taxon>Bacillales</taxon>
        <taxon>Caryophanaceae</taxon>
        <taxon>Planococcus</taxon>
    </lineage>
</organism>
<accession>A0ABM6D765</accession>
<proteinExistence type="predicted"/>
<protein>
    <submittedName>
        <fullName evidence="2">GNAT family N-acetyltransferase</fullName>
    </submittedName>
</protein>
<dbReference type="InterPro" id="IPR016181">
    <property type="entry name" value="Acyl_CoA_acyltransferase"/>
</dbReference>
<dbReference type="PANTHER" id="PTHR43617">
    <property type="entry name" value="L-AMINO ACID N-ACETYLTRANSFERASE"/>
    <property type="match status" value="1"/>
</dbReference>
<evidence type="ECO:0000259" key="1">
    <source>
        <dbReference type="PROSITE" id="PS51186"/>
    </source>
</evidence>
<dbReference type="InterPro" id="IPR050276">
    <property type="entry name" value="MshD_Acetyltransferase"/>
</dbReference>
<evidence type="ECO:0000313" key="3">
    <source>
        <dbReference type="Proteomes" id="UP000092661"/>
    </source>
</evidence>
<dbReference type="CDD" id="cd04301">
    <property type="entry name" value="NAT_SF"/>
    <property type="match status" value="1"/>
</dbReference>
<dbReference type="Pfam" id="PF00583">
    <property type="entry name" value="Acetyltransf_1"/>
    <property type="match status" value="1"/>
</dbReference>
<evidence type="ECO:0000313" key="2">
    <source>
        <dbReference type="EMBL" id="ANU11062.1"/>
    </source>
</evidence>
<reference evidence="2" key="1">
    <citation type="submission" date="2016-10" db="EMBL/GenBank/DDBJ databases">
        <authorList>
            <person name="See-Too W.S."/>
        </authorList>
    </citation>
    <scope>NUCLEOTIDE SEQUENCE</scope>
    <source>
        <strain evidence="2">DSM 14505</strain>
    </source>
</reference>
<dbReference type="Proteomes" id="UP000092661">
    <property type="component" value="Chromosome"/>
</dbReference>
<dbReference type="EMBL" id="CP016534">
    <property type="protein sequence ID" value="ANU11062.1"/>
    <property type="molecule type" value="Genomic_DNA"/>
</dbReference>
<dbReference type="RefSeq" id="WP_065536923.1">
    <property type="nucleotide sequence ID" value="NZ_CP016534.2"/>
</dbReference>
<feature type="domain" description="N-acetyltransferase" evidence="1">
    <location>
        <begin position="3"/>
        <end position="161"/>
    </location>
</feature>
<dbReference type="PROSITE" id="PS51186">
    <property type="entry name" value="GNAT"/>
    <property type="match status" value="1"/>
</dbReference>
<dbReference type="InterPro" id="IPR000182">
    <property type="entry name" value="GNAT_dom"/>
</dbReference>
<dbReference type="Gene3D" id="3.40.630.30">
    <property type="match status" value="1"/>
</dbReference>
<sequence length="161" mass="18242">MDLLVRKMRAEDIKQVQDIAHKTWNSTYEGIIPLDVQENFLRSAYNDERMEQRMESSVIFVVDISGKVVGFANFSQVNKDGIVGLAAIYIYPEFQGKGIGSALLQKGIKALDGVKEIFVDVEKDNLSGLKFYEAKAFEVVREFDDDFDGHILKTIEMVLKV</sequence>
<dbReference type="PANTHER" id="PTHR43617:SF22">
    <property type="entry name" value="L-AMINO ACID N-ACETYLTRANSFERASE AAAT"/>
    <property type="match status" value="1"/>
</dbReference>
<name>A0ABM6D765_9BACL</name>
<dbReference type="SUPFAM" id="SSF55729">
    <property type="entry name" value="Acyl-CoA N-acyltransferases (Nat)"/>
    <property type="match status" value="1"/>
</dbReference>
<keyword evidence="3" id="KW-1185">Reference proteome</keyword>
<gene>
    <name evidence="2" type="ORF">BBH88_12515</name>
</gene>